<dbReference type="Gene3D" id="3.60.10.10">
    <property type="entry name" value="Endonuclease/exonuclease/phosphatase"/>
    <property type="match status" value="1"/>
</dbReference>
<dbReference type="InterPro" id="IPR005135">
    <property type="entry name" value="Endo/exonuclease/phosphatase"/>
</dbReference>
<dbReference type="GO" id="GO:0003824">
    <property type="term" value="F:catalytic activity"/>
    <property type="evidence" value="ECO:0007669"/>
    <property type="project" value="InterPro"/>
</dbReference>
<proteinExistence type="predicted"/>
<dbReference type="STRING" id="1109443.G4TU51"/>
<dbReference type="Pfam" id="PF14529">
    <property type="entry name" value="Exo_endo_phos_2"/>
    <property type="match status" value="1"/>
</dbReference>
<dbReference type="HOGENOM" id="CLU_049067_0_0_1"/>
<dbReference type="OrthoDB" id="3261136at2759"/>
<organism evidence="2 3">
    <name type="scientific">Serendipita indica (strain DSM 11827)</name>
    <name type="common">Root endophyte fungus</name>
    <name type="synonym">Piriformospora indica</name>
    <dbReference type="NCBI Taxonomy" id="1109443"/>
    <lineage>
        <taxon>Eukaryota</taxon>
        <taxon>Fungi</taxon>
        <taxon>Dikarya</taxon>
        <taxon>Basidiomycota</taxon>
        <taxon>Agaricomycotina</taxon>
        <taxon>Agaricomycetes</taxon>
        <taxon>Sebacinales</taxon>
        <taxon>Serendipitaceae</taxon>
        <taxon>Serendipita</taxon>
    </lineage>
</organism>
<accession>G4TU51</accession>
<name>G4TU51_SERID</name>
<dbReference type="InParanoid" id="G4TU51"/>
<sequence length="451" mass="51859">MDKLRIFQINTRKSPDAHGKLINTLSPNDWDIIAIQEPALNSVENIQATRHWQVFYPCTKPNKNHPRLHTVTLVNARISHCMQINVTSSDIVGIYIGQATNQTSIYNIYNNGTNNDMLKHLAAHLEGQQPSKRQAPSIWLGNFNRHHHMWEGKANGHLRSSPDKITLLLELVIEHGMQQLLPVGIPTRIENRSETHPDNVWASEGIVQRMVECNTWPEWRPNTTDHVPIVTIIDTNIPRSQEEAQPNYKQTNWEKFCKGIEGAIRADKTLSSEPRSVEEMEATIDALTSHLQIHLKAMTPTSKTSRFQKPWWSDKCKEAHRRKCTAYAESRRWWATPDHPSHQAYRVAQDKMKRTVRASKEEHWWNWIDNANDSNLWNINRFQKQSNSDGSRERVPPLKSSNSTLAQLEEEKAAILAEAFFPPPPSLAPAKPILITGQLPKWSPYTVERIR</sequence>
<keyword evidence="3" id="KW-1185">Reference proteome</keyword>
<dbReference type="SUPFAM" id="SSF56219">
    <property type="entry name" value="DNase I-like"/>
    <property type="match status" value="1"/>
</dbReference>
<evidence type="ECO:0000313" key="2">
    <source>
        <dbReference type="EMBL" id="CCA74844.1"/>
    </source>
</evidence>
<evidence type="ECO:0000259" key="1">
    <source>
        <dbReference type="Pfam" id="PF14529"/>
    </source>
</evidence>
<gene>
    <name evidence="2" type="ORF">PIIN_08813</name>
</gene>
<feature type="domain" description="Endonuclease/exonuclease/phosphatase" evidence="1">
    <location>
        <begin position="104"/>
        <end position="229"/>
    </location>
</feature>
<protein>
    <recommendedName>
        <fullName evidence="1">Endonuclease/exonuclease/phosphatase domain-containing protein</fullName>
    </recommendedName>
</protein>
<dbReference type="InterPro" id="IPR036691">
    <property type="entry name" value="Endo/exonu/phosph_ase_sf"/>
</dbReference>
<dbReference type="Proteomes" id="UP000007148">
    <property type="component" value="Unassembled WGS sequence"/>
</dbReference>
<reference evidence="2 3" key="1">
    <citation type="journal article" date="2011" name="PLoS Pathog.">
        <title>Endophytic Life Strategies Decoded by Genome and Transcriptome Analyses of the Mutualistic Root Symbiont Piriformospora indica.</title>
        <authorList>
            <person name="Zuccaro A."/>
            <person name="Lahrmann U."/>
            <person name="Guldener U."/>
            <person name="Langen G."/>
            <person name="Pfiffi S."/>
            <person name="Biedenkopf D."/>
            <person name="Wong P."/>
            <person name="Samans B."/>
            <person name="Grimm C."/>
            <person name="Basiewicz M."/>
            <person name="Murat C."/>
            <person name="Martin F."/>
            <person name="Kogel K.H."/>
        </authorList>
    </citation>
    <scope>NUCLEOTIDE SEQUENCE [LARGE SCALE GENOMIC DNA]</scope>
    <source>
        <strain evidence="2 3">DSM 11827</strain>
    </source>
</reference>
<dbReference type="AlphaFoldDB" id="G4TU51"/>
<dbReference type="eggNOG" id="ENOG502SRMK">
    <property type="taxonomic scope" value="Eukaryota"/>
</dbReference>
<dbReference type="OMA" id="ENRSETH"/>
<dbReference type="EMBL" id="CAFZ01000362">
    <property type="protein sequence ID" value="CCA74844.1"/>
    <property type="molecule type" value="Genomic_DNA"/>
</dbReference>
<evidence type="ECO:0000313" key="3">
    <source>
        <dbReference type="Proteomes" id="UP000007148"/>
    </source>
</evidence>
<comment type="caution">
    <text evidence="2">The sequence shown here is derived from an EMBL/GenBank/DDBJ whole genome shotgun (WGS) entry which is preliminary data.</text>
</comment>